<evidence type="ECO:0000259" key="2">
    <source>
        <dbReference type="Pfam" id="PF02342"/>
    </source>
</evidence>
<dbReference type="Pfam" id="PF02342">
    <property type="entry name" value="TerD"/>
    <property type="match status" value="1"/>
</dbReference>
<dbReference type="InterPro" id="IPR051324">
    <property type="entry name" value="Stress/Tellurium_Resist"/>
</dbReference>
<keyword evidence="4" id="KW-1185">Reference proteome</keyword>
<dbReference type="Gene3D" id="2.60.60.30">
    <property type="entry name" value="sav2460 like domains"/>
    <property type="match status" value="1"/>
</dbReference>
<proteinExistence type="inferred from homology"/>
<comment type="similarity">
    <text evidence="1">Belongs to the CAPAB/TerDEXZ family.</text>
</comment>
<comment type="caution">
    <text evidence="3">The sequence shown here is derived from an EMBL/GenBank/DDBJ whole genome shotgun (WGS) entry which is preliminary data.</text>
</comment>
<dbReference type="RefSeq" id="WP_235049750.1">
    <property type="nucleotide sequence ID" value="NZ_JAKFHA010000001.1"/>
</dbReference>
<sequence>MDLLPGANAALPHGPVAVDVSWGEGVGLDVSALLLGSAGKVRGDADMVFFNNPAAEAGAVRFVPAARGARIEIDPAAVPDGVQRIAIVAAVDVAAPAGTTLAAIRGIRAATTATGGSASFTFAPPPLDRGETAAVLAEVYRHGTGWKVRAVGQGYASGLAGVAADFGVDVAEEEPSAPAAVAAPEPAPVVAPAFPAPAFSSPAFPSPAFPSPTSTAPPAAAAAPVRVPAPPAAPPAGAAPVLSKIDLNKAASASISLDKGDPQCVVTATLEWDGGSDRRRELGADLDLYALFIPADRVAGASPATIGRRVDDLELSEPQQACVLMAEIGPGNGTVYWNNLGSLQQPPYAALDKDHAVPGIETIRIAQPARQGFVLICAYSALDNGSGSFRSFGVRAVVSDGRGNAVNAPLYSDSEDSYWVAIALVDFTAPEGVAIRHIEEYGGGWMEARPVLFPDGSFAMDVGPIEFKDDGDGFAF</sequence>
<evidence type="ECO:0000256" key="1">
    <source>
        <dbReference type="ARBA" id="ARBA00008775"/>
    </source>
</evidence>
<dbReference type="CDD" id="cd06974">
    <property type="entry name" value="TerD_like"/>
    <property type="match status" value="1"/>
</dbReference>
<dbReference type="InterPro" id="IPR003325">
    <property type="entry name" value="TerD"/>
</dbReference>
<dbReference type="AlphaFoldDB" id="A0AA41TXV3"/>
<accession>A0AA41TXV3</accession>
<reference evidence="3" key="1">
    <citation type="submission" date="2022-01" db="EMBL/GenBank/DDBJ databases">
        <title>Genome-Based Taxonomic Classification of the Phylum Actinobacteria.</title>
        <authorList>
            <person name="Gao Y."/>
        </authorList>
    </citation>
    <scope>NUCLEOTIDE SEQUENCE</scope>
    <source>
        <strain evidence="3">KLBMP 8922</strain>
    </source>
</reference>
<dbReference type="EMBL" id="JAKFHA010000001">
    <property type="protein sequence ID" value="MCF2525721.1"/>
    <property type="molecule type" value="Genomic_DNA"/>
</dbReference>
<evidence type="ECO:0000313" key="4">
    <source>
        <dbReference type="Proteomes" id="UP001165378"/>
    </source>
</evidence>
<dbReference type="Proteomes" id="UP001165378">
    <property type="component" value="Unassembled WGS sequence"/>
</dbReference>
<dbReference type="PANTHER" id="PTHR32097">
    <property type="entry name" value="CAMP-BINDING PROTEIN 1-RELATED"/>
    <property type="match status" value="1"/>
</dbReference>
<protein>
    <submittedName>
        <fullName evidence="3">TerD family protein</fullName>
    </submittedName>
</protein>
<name>A0AA41TXV3_9ACTN</name>
<dbReference type="PANTHER" id="PTHR32097:SF4">
    <property type="entry name" value="GENERAL STRESS PROTEIN 16U"/>
    <property type="match status" value="1"/>
</dbReference>
<evidence type="ECO:0000313" key="3">
    <source>
        <dbReference type="EMBL" id="MCF2525721.1"/>
    </source>
</evidence>
<organism evidence="3 4">
    <name type="scientific">Yinghuangia soli</name>
    <dbReference type="NCBI Taxonomy" id="2908204"/>
    <lineage>
        <taxon>Bacteria</taxon>
        <taxon>Bacillati</taxon>
        <taxon>Actinomycetota</taxon>
        <taxon>Actinomycetes</taxon>
        <taxon>Kitasatosporales</taxon>
        <taxon>Streptomycetaceae</taxon>
        <taxon>Yinghuangia</taxon>
    </lineage>
</organism>
<gene>
    <name evidence="3" type="ORF">LZ495_00570</name>
</gene>
<feature type="domain" description="TerD" evidence="2">
    <location>
        <begin position="16"/>
        <end position="166"/>
    </location>
</feature>